<dbReference type="PANTHER" id="PTHR24198:SF165">
    <property type="entry name" value="ANKYRIN REPEAT-CONTAINING PROTEIN-RELATED"/>
    <property type="match status" value="1"/>
</dbReference>
<name>A0A9N9VFD7_9HYPO</name>
<feature type="repeat" description="ANK" evidence="3">
    <location>
        <begin position="157"/>
        <end position="189"/>
    </location>
</feature>
<feature type="non-terminal residue" evidence="4">
    <location>
        <position position="1"/>
    </location>
</feature>
<dbReference type="SMART" id="SM00248">
    <property type="entry name" value="ANK"/>
    <property type="match status" value="4"/>
</dbReference>
<dbReference type="Proteomes" id="UP000696573">
    <property type="component" value="Unassembled WGS sequence"/>
</dbReference>
<dbReference type="AlphaFoldDB" id="A0A9N9VFD7"/>
<keyword evidence="5" id="KW-1185">Reference proteome</keyword>
<keyword evidence="1" id="KW-0677">Repeat</keyword>
<organism evidence="4 5">
    <name type="scientific">Clonostachys rhizophaga</name>
    <dbReference type="NCBI Taxonomy" id="160324"/>
    <lineage>
        <taxon>Eukaryota</taxon>
        <taxon>Fungi</taxon>
        <taxon>Dikarya</taxon>
        <taxon>Ascomycota</taxon>
        <taxon>Pezizomycotina</taxon>
        <taxon>Sordariomycetes</taxon>
        <taxon>Hypocreomycetidae</taxon>
        <taxon>Hypocreales</taxon>
        <taxon>Bionectriaceae</taxon>
        <taxon>Clonostachys</taxon>
    </lineage>
</organism>
<comment type="caution">
    <text evidence="4">The sequence shown here is derived from an EMBL/GenBank/DDBJ whole genome shotgun (WGS) entry which is preliminary data.</text>
</comment>
<gene>
    <name evidence="4" type="ORF">CRHIZ90672A_00016346</name>
</gene>
<protein>
    <submittedName>
        <fullName evidence="4">Uncharacterized protein</fullName>
    </submittedName>
</protein>
<dbReference type="OrthoDB" id="195446at2759"/>
<dbReference type="SUPFAM" id="SSF48403">
    <property type="entry name" value="Ankyrin repeat"/>
    <property type="match status" value="1"/>
</dbReference>
<evidence type="ECO:0000313" key="4">
    <source>
        <dbReference type="EMBL" id="CAH0022536.1"/>
    </source>
</evidence>
<evidence type="ECO:0000313" key="5">
    <source>
        <dbReference type="Proteomes" id="UP000696573"/>
    </source>
</evidence>
<dbReference type="PANTHER" id="PTHR24198">
    <property type="entry name" value="ANKYRIN REPEAT AND PROTEIN KINASE DOMAIN-CONTAINING PROTEIN"/>
    <property type="match status" value="1"/>
</dbReference>
<dbReference type="PROSITE" id="PS50088">
    <property type="entry name" value="ANK_REPEAT"/>
    <property type="match status" value="2"/>
</dbReference>
<dbReference type="Gene3D" id="1.25.40.20">
    <property type="entry name" value="Ankyrin repeat-containing domain"/>
    <property type="match status" value="1"/>
</dbReference>
<accession>A0A9N9VFD7</accession>
<sequence length="205" mass="23021">MNKAGMLSRISPLLRVQSLRQTMIRLLQTCQIYQIQGAETPMETRYGAKPRGNLGDLTPLLHYTIYNGDDKMASVLIRGGADINERDQNGSCPLLACFRCGQYRMFQIFVDHRIDLNKEILNGVTVMGLAYGMGDEDCLRQILRVGADPDARCTARGSKTLLHIAAQEGNIWAAEMLLQHGADPSVEGREMLCPSSRQYLRRMMR</sequence>
<evidence type="ECO:0000256" key="2">
    <source>
        <dbReference type="ARBA" id="ARBA00023043"/>
    </source>
</evidence>
<evidence type="ECO:0000256" key="3">
    <source>
        <dbReference type="PROSITE-ProRule" id="PRU00023"/>
    </source>
</evidence>
<proteinExistence type="predicted"/>
<dbReference type="PROSITE" id="PS50297">
    <property type="entry name" value="ANK_REP_REGION"/>
    <property type="match status" value="1"/>
</dbReference>
<feature type="repeat" description="ANK" evidence="3">
    <location>
        <begin position="61"/>
        <end position="88"/>
    </location>
</feature>
<evidence type="ECO:0000256" key="1">
    <source>
        <dbReference type="ARBA" id="ARBA00022737"/>
    </source>
</evidence>
<dbReference type="InterPro" id="IPR036770">
    <property type="entry name" value="Ankyrin_rpt-contain_sf"/>
</dbReference>
<dbReference type="EMBL" id="CABFNQ020000679">
    <property type="protein sequence ID" value="CAH0022536.1"/>
    <property type="molecule type" value="Genomic_DNA"/>
</dbReference>
<reference evidence="4" key="1">
    <citation type="submission" date="2021-10" db="EMBL/GenBank/DDBJ databases">
        <authorList>
            <person name="Piombo E."/>
        </authorList>
    </citation>
    <scope>NUCLEOTIDE SEQUENCE</scope>
</reference>
<dbReference type="InterPro" id="IPR002110">
    <property type="entry name" value="Ankyrin_rpt"/>
</dbReference>
<dbReference type="Pfam" id="PF12796">
    <property type="entry name" value="Ank_2"/>
    <property type="match status" value="1"/>
</dbReference>
<keyword evidence="2 3" id="KW-0040">ANK repeat</keyword>
<dbReference type="Pfam" id="PF13606">
    <property type="entry name" value="Ank_3"/>
    <property type="match status" value="1"/>
</dbReference>